<dbReference type="OrthoDB" id="9791628at2"/>
<dbReference type="GO" id="GO:0052816">
    <property type="term" value="F:long-chain fatty acyl-CoA hydrolase activity"/>
    <property type="evidence" value="ECO:0007669"/>
    <property type="project" value="TreeGrafter"/>
</dbReference>
<feature type="domain" description="HotDog ACOT-type" evidence="4">
    <location>
        <begin position="2"/>
        <end position="109"/>
    </location>
</feature>
<dbReference type="Pfam" id="PF03061">
    <property type="entry name" value="4HBT"/>
    <property type="match status" value="1"/>
</dbReference>
<evidence type="ECO:0000259" key="4">
    <source>
        <dbReference type="PROSITE" id="PS51770"/>
    </source>
</evidence>
<dbReference type="SUPFAM" id="SSF54637">
    <property type="entry name" value="Thioesterase/thiol ester dehydrase-isomerase"/>
    <property type="match status" value="1"/>
</dbReference>
<evidence type="ECO:0000313" key="6">
    <source>
        <dbReference type="Proteomes" id="UP000055060"/>
    </source>
</evidence>
<evidence type="ECO:0000256" key="1">
    <source>
        <dbReference type="ARBA" id="ARBA00010458"/>
    </source>
</evidence>
<dbReference type="GO" id="GO:0009062">
    <property type="term" value="P:fatty acid catabolic process"/>
    <property type="evidence" value="ECO:0007669"/>
    <property type="project" value="TreeGrafter"/>
</dbReference>
<dbReference type="EMBL" id="DF967972">
    <property type="protein sequence ID" value="GAP12386.1"/>
    <property type="molecule type" value="Genomic_DNA"/>
</dbReference>
<organism evidence="5">
    <name type="scientific">Longilinea arvoryzae</name>
    <dbReference type="NCBI Taxonomy" id="360412"/>
    <lineage>
        <taxon>Bacteria</taxon>
        <taxon>Bacillati</taxon>
        <taxon>Chloroflexota</taxon>
        <taxon>Anaerolineae</taxon>
        <taxon>Anaerolineales</taxon>
        <taxon>Anaerolineaceae</taxon>
        <taxon>Longilinea</taxon>
    </lineage>
</organism>
<sequence length="137" mass="15154">MSFPVNTSMHLVKGEDLNHHGTLYAGRSAEWFVESGFISAAMPTRPENIVCVKIHGMTFSRPIQKGEVVTFKSQIVKVGRTKIIVLIEAHVADQIAVRGFMTFVHVDLQGNPQPHGLELAPVTEEEKALYDEASKLV</sequence>
<dbReference type="PANTHER" id="PTHR11049">
    <property type="entry name" value="ACYL COENZYME A THIOESTER HYDROLASE"/>
    <property type="match status" value="1"/>
</dbReference>
<protein>
    <submittedName>
        <fullName evidence="5">Acyl-CoA hydrolase</fullName>
    </submittedName>
</protein>
<dbReference type="RefSeq" id="WP_075071818.1">
    <property type="nucleotide sequence ID" value="NZ_DF967972.1"/>
</dbReference>
<evidence type="ECO:0000313" key="5">
    <source>
        <dbReference type="EMBL" id="GAP12386.1"/>
    </source>
</evidence>
<dbReference type="Gene3D" id="3.10.129.10">
    <property type="entry name" value="Hotdog Thioesterase"/>
    <property type="match status" value="1"/>
</dbReference>
<dbReference type="Proteomes" id="UP000055060">
    <property type="component" value="Unassembled WGS sequence"/>
</dbReference>
<dbReference type="InterPro" id="IPR029069">
    <property type="entry name" value="HotDog_dom_sf"/>
</dbReference>
<evidence type="ECO:0000256" key="3">
    <source>
        <dbReference type="PROSITE-ProRule" id="PRU01106"/>
    </source>
</evidence>
<dbReference type="InterPro" id="IPR040170">
    <property type="entry name" value="Cytosol_ACT"/>
</dbReference>
<dbReference type="CDD" id="cd03442">
    <property type="entry name" value="BFIT_BACH"/>
    <property type="match status" value="1"/>
</dbReference>
<dbReference type="AlphaFoldDB" id="A0A0S7BEH1"/>
<dbReference type="InterPro" id="IPR033120">
    <property type="entry name" value="HOTDOG_ACOT"/>
</dbReference>
<accession>A0A0S7BEH1</accession>
<keyword evidence="2 3" id="KW-0378">Hydrolase</keyword>
<evidence type="ECO:0000256" key="2">
    <source>
        <dbReference type="ARBA" id="ARBA00022801"/>
    </source>
</evidence>
<comment type="similarity">
    <text evidence="1">Belongs to the acyl coenzyme A hydrolase family.</text>
</comment>
<proteinExistence type="inferred from homology"/>
<dbReference type="PROSITE" id="PS51770">
    <property type="entry name" value="HOTDOG_ACOT"/>
    <property type="match status" value="1"/>
</dbReference>
<dbReference type="GO" id="GO:0006637">
    <property type="term" value="P:acyl-CoA metabolic process"/>
    <property type="evidence" value="ECO:0007669"/>
    <property type="project" value="TreeGrafter"/>
</dbReference>
<name>A0A0S7BEH1_9CHLR</name>
<keyword evidence="6" id="KW-1185">Reference proteome</keyword>
<gene>
    <name evidence="5" type="ORF">LARV_00120</name>
</gene>
<dbReference type="PANTHER" id="PTHR11049:SF24">
    <property type="entry name" value="CYTOSOLIC ACYL COENZYME A THIOESTER HYDROLASE"/>
    <property type="match status" value="1"/>
</dbReference>
<dbReference type="InterPro" id="IPR006683">
    <property type="entry name" value="Thioestr_dom"/>
</dbReference>
<dbReference type="STRING" id="360412.LARV_00120"/>
<reference evidence="5" key="1">
    <citation type="submission" date="2015-07" db="EMBL/GenBank/DDBJ databases">
        <title>Draft Genome Sequences of Anaerolinea thermolimosa IMO-1, Bellilinea caldifistulae GOMI-1, Leptolinea tardivitalis YMTK-2, Levilinea saccharolytica KIBI-1,Longilinea arvoryzae KOME-1, Previously Described as Members of the Anaerolineaceae (Chloroflexi).</title>
        <authorList>
            <person name="Sekiguchi Y."/>
            <person name="Ohashi A."/>
            <person name="Matsuura N."/>
            <person name="Tourlousse M.D."/>
        </authorList>
    </citation>
    <scope>NUCLEOTIDE SEQUENCE [LARGE SCALE GENOMIC DNA]</scope>
    <source>
        <strain evidence="5">KOME-1</strain>
    </source>
</reference>
<dbReference type="GO" id="GO:0005829">
    <property type="term" value="C:cytosol"/>
    <property type="evidence" value="ECO:0007669"/>
    <property type="project" value="TreeGrafter"/>
</dbReference>